<sequence>ASNATGSIGVPAGGTGLCCWIGSYW</sequence>
<gene>
    <name evidence="1" type="ORF">Tci_689913</name>
</gene>
<comment type="caution">
    <text evidence="1">The sequence shown here is derived from an EMBL/GenBank/DDBJ whole genome shotgun (WGS) entry which is preliminary data.</text>
</comment>
<organism evidence="1">
    <name type="scientific">Tanacetum cinerariifolium</name>
    <name type="common">Dalmatian daisy</name>
    <name type="synonym">Chrysanthemum cinerariifolium</name>
    <dbReference type="NCBI Taxonomy" id="118510"/>
    <lineage>
        <taxon>Eukaryota</taxon>
        <taxon>Viridiplantae</taxon>
        <taxon>Streptophyta</taxon>
        <taxon>Embryophyta</taxon>
        <taxon>Tracheophyta</taxon>
        <taxon>Spermatophyta</taxon>
        <taxon>Magnoliopsida</taxon>
        <taxon>eudicotyledons</taxon>
        <taxon>Gunneridae</taxon>
        <taxon>Pentapetalae</taxon>
        <taxon>asterids</taxon>
        <taxon>campanulids</taxon>
        <taxon>Asterales</taxon>
        <taxon>Asteraceae</taxon>
        <taxon>Asteroideae</taxon>
        <taxon>Anthemideae</taxon>
        <taxon>Anthemidinae</taxon>
        <taxon>Tanacetum</taxon>
    </lineage>
</organism>
<dbReference type="EMBL" id="BKCJ010569279">
    <property type="protein sequence ID" value="GFB17942.1"/>
    <property type="molecule type" value="Genomic_DNA"/>
</dbReference>
<dbReference type="AlphaFoldDB" id="A0A699L5H3"/>
<accession>A0A699L5H3</accession>
<protein>
    <submittedName>
        <fullName evidence="1">Uncharacterized protein</fullName>
    </submittedName>
</protein>
<feature type="non-terminal residue" evidence="1">
    <location>
        <position position="1"/>
    </location>
</feature>
<proteinExistence type="predicted"/>
<evidence type="ECO:0000313" key="1">
    <source>
        <dbReference type="EMBL" id="GFB17942.1"/>
    </source>
</evidence>
<name>A0A699L5H3_TANCI</name>
<reference evidence="1" key="1">
    <citation type="journal article" date="2019" name="Sci. Rep.">
        <title>Draft genome of Tanacetum cinerariifolium, the natural source of mosquito coil.</title>
        <authorList>
            <person name="Yamashiro T."/>
            <person name="Shiraishi A."/>
            <person name="Satake H."/>
            <person name="Nakayama K."/>
        </authorList>
    </citation>
    <scope>NUCLEOTIDE SEQUENCE</scope>
</reference>